<dbReference type="EMBL" id="KL985072">
    <property type="protein sequence ID" value="KFK22833.1"/>
    <property type="molecule type" value="Genomic_DNA"/>
</dbReference>
<gene>
    <name evidence="1" type="ORF">AALP_AAs49566U000100</name>
</gene>
<evidence type="ECO:0000313" key="2">
    <source>
        <dbReference type="Proteomes" id="UP000029120"/>
    </source>
</evidence>
<dbReference type="Proteomes" id="UP000029120">
    <property type="component" value="Unassembled WGS sequence"/>
</dbReference>
<keyword evidence="2" id="KW-1185">Reference proteome</keyword>
<feature type="non-terminal residue" evidence="1">
    <location>
        <position position="35"/>
    </location>
</feature>
<accession>A0A087FYY1</accession>
<dbReference type="AlphaFoldDB" id="A0A087FYY1"/>
<protein>
    <submittedName>
        <fullName evidence="1">Uncharacterized protein</fullName>
    </submittedName>
</protein>
<dbReference type="Gramene" id="KFK22833">
    <property type="protein sequence ID" value="KFK22833"/>
    <property type="gene ID" value="AALP_AAs49566U000100"/>
</dbReference>
<proteinExistence type="predicted"/>
<sequence length="35" mass="3816">MPEEVCDTGAVLNTIGGLTNIDEDEMPLHKKAKDM</sequence>
<evidence type="ECO:0000313" key="1">
    <source>
        <dbReference type="EMBL" id="KFK22833.1"/>
    </source>
</evidence>
<reference evidence="2" key="1">
    <citation type="journal article" date="2015" name="Nat. Plants">
        <title>Genome expansion of Arabis alpina linked with retrotransposition and reduced symmetric DNA methylation.</title>
        <authorList>
            <person name="Willing E.M."/>
            <person name="Rawat V."/>
            <person name="Mandakova T."/>
            <person name="Maumus F."/>
            <person name="James G.V."/>
            <person name="Nordstroem K.J."/>
            <person name="Becker C."/>
            <person name="Warthmann N."/>
            <person name="Chica C."/>
            <person name="Szarzynska B."/>
            <person name="Zytnicki M."/>
            <person name="Albani M.C."/>
            <person name="Kiefer C."/>
            <person name="Bergonzi S."/>
            <person name="Castaings L."/>
            <person name="Mateos J.L."/>
            <person name="Berns M.C."/>
            <person name="Bujdoso N."/>
            <person name="Piofczyk T."/>
            <person name="de Lorenzo L."/>
            <person name="Barrero-Sicilia C."/>
            <person name="Mateos I."/>
            <person name="Piednoel M."/>
            <person name="Hagmann J."/>
            <person name="Chen-Min-Tao R."/>
            <person name="Iglesias-Fernandez R."/>
            <person name="Schuster S.C."/>
            <person name="Alonso-Blanco C."/>
            <person name="Roudier F."/>
            <person name="Carbonero P."/>
            <person name="Paz-Ares J."/>
            <person name="Davis S.J."/>
            <person name="Pecinka A."/>
            <person name="Quesneville H."/>
            <person name="Colot V."/>
            <person name="Lysak M.A."/>
            <person name="Weigel D."/>
            <person name="Coupland G."/>
            <person name="Schneeberger K."/>
        </authorList>
    </citation>
    <scope>NUCLEOTIDE SEQUENCE [LARGE SCALE GENOMIC DNA]</scope>
    <source>
        <strain evidence="2">cv. Pajares</strain>
    </source>
</reference>
<organism evidence="1 2">
    <name type="scientific">Arabis alpina</name>
    <name type="common">Alpine rock-cress</name>
    <dbReference type="NCBI Taxonomy" id="50452"/>
    <lineage>
        <taxon>Eukaryota</taxon>
        <taxon>Viridiplantae</taxon>
        <taxon>Streptophyta</taxon>
        <taxon>Embryophyta</taxon>
        <taxon>Tracheophyta</taxon>
        <taxon>Spermatophyta</taxon>
        <taxon>Magnoliopsida</taxon>
        <taxon>eudicotyledons</taxon>
        <taxon>Gunneridae</taxon>
        <taxon>Pentapetalae</taxon>
        <taxon>rosids</taxon>
        <taxon>malvids</taxon>
        <taxon>Brassicales</taxon>
        <taxon>Brassicaceae</taxon>
        <taxon>Arabideae</taxon>
        <taxon>Arabis</taxon>
    </lineage>
</organism>
<name>A0A087FYY1_ARAAL</name>